<evidence type="ECO:0000256" key="2">
    <source>
        <dbReference type="ARBA" id="ARBA00004141"/>
    </source>
</evidence>
<dbReference type="RefSeq" id="WP_084754895.1">
    <property type="nucleotide sequence ID" value="NZ_FRAP01000009.1"/>
</dbReference>
<feature type="transmembrane region" description="Helical" evidence="6">
    <location>
        <begin position="160"/>
        <end position="180"/>
    </location>
</feature>
<proteinExistence type="predicted"/>
<dbReference type="CDD" id="cd06198">
    <property type="entry name" value="FNR_like_3"/>
    <property type="match status" value="1"/>
</dbReference>
<evidence type="ECO:0000259" key="7">
    <source>
        <dbReference type="PROSITE" id="PS51384"/>
    </source>
</evidence>
<dbReference type="InterPro" id="IPR013112">
    <property type="entry name" value="FAD-bd_8"/>
</dbReference>
<dbReference type="OrthoDB" id="9801223at2"/>
<feature type="domain" description="FAD-binding FR-type" evidence="7">
    <location>
        <begin position="215"/>
        <end position="317"/>
    </location>
</feature>
<dbReference type="GO" id="GO:0051213">
    <property type="term" value="F:dioxygenase activity"/>
    <property type="evidence" value="ECO:0007669"/>
    <property type="project" value="UniProtKB-KW"/>
</dbReference>
<dbReference type="Gene3D" id="3.40.50.80">
    <property type="entry name" value="Nucleotide-binding domain of ferredoxin-NADP reductase (FNR) module"/>
    <property type="match status" value="1"/>
</dbReference>
<dbReference type="Pfam" id="PF00175">
    <property type="entry name" value="NAD_binding_1"/>
    <property type="match status" value="1"/>
</dbReference>
<dbReference type="PANTHER" id="PTHR47354:SF5">
    <property type="entry name" value="PROTEIN RFBI"/>
    <property type="match status" value="1"/>
</dbReference>
<protein>
    <submittedName>
        <fullName evidence="8">3-phenylpropionate/trans-cinnamate dioxygenase ferredoxin reductase subunit</fullName>
    </submittedName>
</protein>
<keyword evidence="4 6" id="KW-1133">Transmembrane helix</keyword>
<sequence length="453" mass="49113">MSSPPLGASADPQAQQDQWVRVAWLAALGVVIAGPALLWLAVSPPAPLWTRLSDVTGFFALTALVCAVIVPSRIRSLNRAFGIESVIEVHRFLGISTAVLTLVHIAFVVALDPANLGLFHLPTAPDRAIAATLSTLSLLALTGAAALRKRLRIPYDVWRFTHIGLAGFATITGALHVWWLDHSIRNIAMFCVFALLLVAVAGVVLYRWVWRSLLDPTTEFLVREVRPESPTVSTLVLQPRHPGIGGGWEFAPGQFAWIRLRRSITAEEHPFTIASSAHDGSTEFTIRHAGDFTSAIRALPPGSPVWVDGPHGAFTSDIGACSGFVLIAGGVGITPMMSMLRTAADRGDRRPYRLIVVASSPEDLLFREELGFLRATLDLEVTEVLRRPREGWDGPIGGLSVGLFAMVLRTVDRPDDLDYFICGPPGLVNDALDVLDALDVAPARVHTELFDFV</sequence>
<feature type="transmembrane region" description="Helical" evidence="6">
    <location>
        <begin position="91"/>
        <end position="109"/>
    </location>
</feature>
<dbReference type="PANTHER" id="PTHR47354">
    <property type="entry name" value="NADH OXIDOREDUCTASE HCR"/>
    <property type="match status" value="1"/>
</dbReference>
<comment type="subcellular location">
    <subcellularLocation>
        <location evidence="2">Membrane</location>
        <topology evidence="2">Multi-pass membrane protein</topology>
    </subcellularLocation>
</comment>
<evidence type="ECO:0000313" key="8">
    <source>
        <dbReference type="EMBL" id="SHK62178.1"/>
    </source>
</evidence>
<dbReference type="PRINTS" id="PR00371">
    <property type="entry name" value="FPNCR"/>
</dbReference>
<dbReference type="AlphaFoldDB" id="A0A1M6TZC4"/>
<dbReference type="Pfam" id="PF08022">
    <property type="entry name" value="FAD_binding_8"/>
    <property type="match status" value="1"/>
</dbReference>
<gene>
    <name evidence="8" type="ORF">SAMN05443637_10935</name>
</gene>
<dbReference type="SUPFAM" id="SSF63380">
    <property type="entry name" value="Riboflavin synthase domain-like"/>
    <property type="match status" value="1"/>
</dbReference>
<evidence type="ECO:0000313" key="9">
    <source>
        <dbReference type="Proteomes" id="UP000184363"/>
    </source>
</evidence>
<dbReference type="STRING" id="1848.SAMN05443637_10935"/>
<evidence type="ECO:0000256" key="1">
    <source>
        <dbReference type="ARBA" id="ARBA00001974"/>
    </source>
</evidence>
<dbReference type="PROSITE" id="PS51384">
    <property type="entry name" value="FAD_FR"/>
    <property type="match status" value="1"/>
</dbReference>
<evidence type="ECO:0000256" key="6">
    <source>
        <dbReference type="SAM" id="Phobius"/>
    </source>
</evidence>
<keyword evidence="3 6" id="KW-0812">Transmembrane</keyword>
<reference evidence="8 9" key="1">
    <citation type="submission" date="2016-11" db="EMBL/GenBank/DDBJ databases">
        <authorList>
            <person name="Jaros S."/>
            <person name="Januszkiewicz K."/>
            <person name="Wedrychowicz H."/>
        </authorList>
    </citation>
    <scope>NUCLEOTIDE SEQUENCE [LARGE SCALE GENOMIC DNA]</scope>
    <source>
        <strain evidence="8 9">DSM 43832</strain>
    </source>
</reference>
<accession>A0A1M6TZC4</accession>
<feature type="transmembrane region" description="Helical" evidence="6">
    <location>
        <begin position="48"/>
        <end position="70"/>
    </location>
</feature>
<dbReference type="InterPro" id="IPR013130">
    <property type="entry name" value="Fe3_Rdtase_TM_dom"/>
</dbReference>
<evidence type="ECO:0000256" key="3">
    <source>
        <dbReference type="ARBA" id="ARBA00022692"/>
    </source>
</evidence>
<name>A0A1M6TZC4_PSETH</name>
<dbReference type="SUPFAM" id="SSF52343">
    <property type="entry name" value="Ferredoxin reductase-like, C-terminal NADP-linked domain"/>
    <property type="match status" value="1"/>
</dbReference>
<dbReference type="InterPro" id="IPR017927">
    <property type="entry name" value="FAD-bd_FR_type"/>
</dbReference>
<dbReference type="InterPro" id="IPR017938">
    <property type="entry name" value="Riboflavin_synthase-like_b-brl"/>
</dbReference>
<dbReference type="Pfam" id="PF01794">
    <property type="entry name" value="Ferric_reduct"/>
    <property type="match status" value="1"/>
</dbReference>
<keyword evidence="8" id="KW-0223">Dioxygenase</keyword>
<evidence type="ECO:0000256" key="5">
    <source>
        <dbReference type="ARBA" id="ARBA00023136"/>
    </source>
</evidence>
<dbReference type="InterPro" id="IPR039261">
    <property type="entry name" value="FNR_nucleotide-bd"/>
</dbReference>
<dbReference type="Proteomes" id="UP000184363">
    <property type="component" value="Unassembled WGS sequence"/>
</dbReference>
<keyword evidence="9" id="KW-1185">Reference proteome</keyword>
<dbReference type="EMBL" id="FRAP01000009">
    <property type="protein sequence ID" value="SHK62178.1"/>
    <property type="molecule type" value="Genomic_DNA"/>
</dbReference>
<organism evidence="8 9">
    <name type="scientific">Pseudonocardia thermophila</name>
    <dbReference type="NCBI Taxonomy" id="1848"/>
    <lineage>
        <taxon>Bacteria</taxon>
        <taxon>Bacillati</taxon>
        <taxon>Actinomycetota</taxon>
        <taxon>Actinomycetes</taxon>
        <taxon>Pseudonocardiales</taxon>
        <taxon>Pseudonocardiaceae</taxon>
        <taxon>Pseudonocardia</taxon>
    </lineage>
</organism>
<keyword evidence="8" id="KW-0560">Oxidoreductase</keyword>
<comment type="cofactor">
    <cofactor evidence="1">
        <name>FAD</name>
        <dbReference type="ChEBI" id="CHEBI:57692"/>
    </cofactor>
</comment>
<dbReference type="InterPro" id="IPR050415">
    <property type="entry name" value="MRET"/>
</dbReference>
<dbReference type="InterPro" id="IPR001709">
    <property type="entry name" value="Flavoprot_Pyr_Nucl_cyt_Rdtase"/>
</dbReference>
<dbReference type="Gene3D" id="2.40.30.10">
    <property type="entry name" value="Translation factors"/>
    <property type="match status" value="1"/>
</dbReference>
<dbReference type="GO" id="GO:0016020">
    <property type="term" value="C:membrane"/>
    <property type="evidence" value="ECO:0007669"/>
    <property type="project" value="UniProtKB-SubCell"/>
</dbReference>
<keyword evidence="5 6" id="KW-0472">Membrane</keyword>
<dbReference type="InterPro" id="IPR001433">
    <property type="entry name" value="OxRdtase_FAD/NAD-bd"/>
</dbReference>
<feature type="transmembrane region" description="Helical" evidence="6">
    <location>
        <begin position="186"/>
        <end position="206"/>
    </location>
</feature>
<dbReference type="PRINTS" id="PR00406">
    <property type="entry name" value="CYTB5RDTASE"/>
</dbReference>
<evidence type="ECO:0000256" key="4">
    <source>
        <dbReference type="ARBA" id="ARBA00022989"/>
    </source>
</evidence>
<feature type="transmembrane region" description="Helical" evidence="6">
    <location>
        <begin position="22"/>
        <end position="42"/>
    </location>
</feature>